<dbReference type="PROSITE" id="PS51257">
    <property type="entry name" value="PROKAR_LIPOPROTEIN"/>
    <property type="match status" value="1"/>
</dbReference>
<accession>A0A1X7JCJ7</accession>
<protein>
    <recommendedName>
        <fullName evidence="3">Outer membrane lipoprotein</fullName>
    </recommendedName>
</protein>
<reference evidence="2" key="1">
    <citation type="submission" date="2017-04" db="EMBL/GenBank/DDBJ databases">
        <authorList>
            <person name="Varghese N."/>
            <person name="Submissions S."/>
        </authorList>
    </citation>
    <scope>NUCLEOTIDE SEQUENCE [LARGE SCALE GENOMIC DNA]</scope>
    <source>
        <strain evidence="2">LMG 29540</strain>
    </source>
</reference>
<dbReference type="AlphaFoldDB" id="A0A1X7JCJ7"/>
<evidence type="ECO:0000313" key="2">
    <source>
        <dbReference type="Proteomes" id="UP000193228"/>
    </source>
</evidence>
<organism evidence="1 2">
    <name type="scientific">Paraburkholderia susongensis</name>
    <dbReference type="NCBI Taxonomy" id="1515439"/>
    <lineage>
        <taxon>Bacteria</taxon>
        <taxon>Pseudomonadati</taxon>
        <taxon>Pseudomonadota</taxon>
        <taxon>Betaproteobacteria</taxon>
        <taxon>Burkholderiales</taxon>
        <taxon>Burkholderiaceae</taxon>
        <taxon>Paraburkholderia</taxon>
    </lineage>
</organism>
<proteinExistence type="predicted"/>
<dbReference type="Proteomes" id="UP000193228">
    <property type="component" value="Unassembled WGS sequence"/>
</dbReference>
<sequence length="138" mass="14070">MKWGRVCGLLALSLQGCATYNLDLMPRTQGPIAHGVAKQIDKSVTITLGGETYSGHFAYVEGGSFSLGTVFSGTHVATGSAVGISATGNGNVLASAPDGHNLRCVFSFSGWSQAGAGECLTDDGALYDLQISRLGIGG</sequence>
<evidence type="ECO:0008006" key="3">
    <source>
        <dbReference type="Google" id="ProtNLM"/>
    </source>
</evidence>
<gene>
    <name evidence="1" type="ORF">SAMN06265784_102452</name>
</gene>
<dbReference type="EMBL" id="FXAT01000002">
    <property type="protein sequence ID" value="SMG25641.1"/>
    <property type="molecule type" value="Genomic_DNA"/>
</dbReference>
<dbReference type="RefSeq" id="WP_244195950.1">
    <property type="nucleotide sequence ID" value="NZ_FXAT01000002.1"/>
</dbReference>
<dbReference type="STRING" id="1515439.SAMN06265784_102452"/>
<keyword evidence="2" id="KW-1185">Reference proteome</keyword>
<name>A0A1X7JCJ7_9BURK</name>
<evidence type="ECO:0000313" key="1">
    <source>
        <dbReference type="EMBL" id="SMG25641.1"/>
    </source>
</evidence>